<protein>
    <submittedName>
        <fullName evidence="1">Uncharacterized protein</fullName>
    </submittedName>
</protein>
<dbReference type="Proteomes" id="UP000799755">
    <property type="component" value="Unassembled WGS sequence"/>
</dbReference>
<proteinExistence type="predicted"/>
<evidence type="ECO:0000313" key="1">
    <source>
        <dbReference type="EMBL" id="KAF2463437.1"/>
    </source>
</evidence>
<reference evidence="1" key="1">
    <citation type="journal article" date="2020" name="Stud. Mycol.">
        <title>101 Dothideomycetes genomes: a test case for predicting lifestyles and emergence of pathogens.</title>
        <authorList>
            <person name="Haridas S."/>
            <person name="Albert R."/>
            <person name="Binder M."/>
            <person name="Bloem J."/>
            <person name="Labutti K."/>
            <person name="Salamov A."/>
            <person name="Andreopoulos B."/>
            <person name="Baker S."/>
            <person name="Barry K."/>
            <person name="Bills G."/>
            <person name="Bluhm B."/>
            <person name="Cannon C."/>
            <person name="Castanera R."/>
            <person name="Culley D."/>
            <person name="Daum C."/>
            <person name="Ezra D."/>
            <person name="Gonzalez J."/>
            <person name="Henrissat B."/>
            <person name="Kuo A."/>
            <person name="Liang C."/>
            <person name="Lipzen A."/>
            <person name="Lutzoni F."/>
            <person name="Magnuson J."/>
            <person name="Mondo S."/>
            <person name="Nolan M."/>
            <person name="Ohm R."/>
            <person name="Pangilinan J."/>
            <person name="Park H.-J."/>
            <person name="Ramirez L."/>
            <person name="Alfaro M."/>
            <person name="Sun H."/>
            <person name="Tritt A."/>
            <person name="Yoshinaga Y."/>
            <person name="Zwiers L.-H."/>
            <person name="Turgeon B."/>
            <person name="Goodwin S."/>
            <person name="Spatafora J."/>
            <person name="Crous P."/>
            <person name="Grigoriev I."/>
        </authorList>
    </citation>
    <scope>NUCLEOTIDE SEQUENCE</scope>
    <source>
        <strain evidence="1">ATCC 200398</strain>
    </source>
</reference>
<keyword evidence="2" id="KW-1185">Reference proteome</keyword>
<dbReference type="EMBL" id="MU003550">
    <property type="protein sequence ID" value="KAF2463437.1"/>
    <property type="molecule type" value="Genomic_DNA"/>
</dbReference>
<sequence>MSIQLNPEPKLGTWSLRSAPPLASFTSPIYPSLIRYSGKVLPVDDSYAQDQAVYHSEAGGNDCFIASIATRQSCLLTYLVISADIRGIIIRWPTEIHLLPGIVVISLDLARMAHQSHSLPWQTLADNFKFVHTNARYHGRTNLYPCFKHGQGNQLQHFARVFATLLNDFSTQERAKYPAFYTPPESDEVFISDASVSRIAKTVKEYKAHSWLYGDIHRPEDLALRPEERRIQFWITNIQDGSRYPPQSVHEMLELLKTLLLWGEMDPLFRLAAHSDVWLPRVWSIETYADHGWADVKNLALTAYICLNVLYLKPELYDATMREEKMKDLKKRNEAIPSPEQFDYRLTSSYQETLVRCTWVRGCDNFDVCTYPHREFYGAPRGTYTQAPWNQREQFGRVHPSYLIEHKFQNKYVPGKHDIPIVINLLGRKGLPAELALLVLDFANYTPQRRLLVPDDPLHPENGEQLRKYLSYCWNLLVRTDMLLKANGSWIDWEYEVTDVIHQLWGVPYPKMSTTVHSFEYKGRMEHEVDPHRTRRIFVRPMFK</sequence>
<name>A0ACB6QAM7_9PLEO</name>
<accession>A0ACB6QAM7</accession>
<organism evidence="1 2">
    <name type="scientific">Lindgomyces ingoldianus</name>
    <dbReference type="NCBI Taxonomy" id="673940"/>
    <lineage>
        <taxon>Eukaryota</taxon>
        <taxon>Fungi</taxon>
        <taxon>Dikarya</taxon>
        <taxon>Ascomycota</taxon>
        <taxon>Pezizomycotina</taxon>
        <taxon>Dothideomycetes</taxon>
        <taxon>Pleosporomycetidae</taxon>
        <taxon>Pleosporales</taxon>
        <taxon>Lindgomycetaceae</taxon>
        <taxon>Lindgomyces</taxon>
    </lineage>
</organism>
<comment type="caution">
    <text evidence="1">The sequence shown here is derived from an EMBL/GenBank/DDBJ whole genome shotgun (WGS) entry which is preliminary data.</text>
</comment>
<gene>
    <name evidence="1" type="ORF">BDR25DRAFT_319960</name>
</gene>
<evidence type="ECO:0000313" key="2">
    <source>
        <dbReference type="Proteomes" id="UP000799755"/>
    </source>
</evidence>